<name>A0A564HFP1_9ENTR</name>
<dbReference type="InterPro" id="IPR050263">
    <property type="entry name" value="Bact_Fimbrial_Adh_Pro"/>
</dbReference>
<dbReference type="GO" id="GO:0009289">
    <property type="term" value="C:pilus"/>
    <property type="evidence" value="ECO:0007669"/>
    <property type="project" value="UniProtKB-SubCell"/>
</dbReference>
<feature type="signal peptide" evidence="5">
    <location>
        <begin position="1"/>
        <end position="23"/>
    </location>
</feature>
<keyword evidence="9" id="KW-1185">Reference proteome</keyword>
<evidence type="ECO:0000313" key="9">
    <source>
        <dbReference type="Proteomes" id="UP000317652"/>
    </source>
</evidence>
<evidence type="ECO:0000256" key="4">
    <source>
        <dbReference type="ARBA" id="ARBA00023263"/>
    </source>
</evidence>
<dbReference type="InterPro" id="IPR036937">
    <property type="entry name" value="Adhesion_dom_fimbrial_sf"/>
</dbReference>
<evidence type="ECO:0000256" key="3">
    <source>
        <dbReference type="ARBA" id="ARBA00022729"/>
    </source>
</evidence>
<comment type="subcellular location">
    <subcellularLocation>
        <location evidence="1">Fimbrium</location>
    </subcellularLocation>
</comment>
<gene>
    <name evidence="8" type="ORF">SB6408_00863</name>
    <name evidence="7" type="ORF">SB6411_04725</name>
</gene>
<evidence type="ECO:0000313" key="7">
    <source>
        <dbReference type="EMBL" id="VUS32126.1"/>
    </source>
</evidence>
<dbReference type="PANTHER" id="PTHR33420">
    <property type="entry name" value="FIMBRIAL SUBUNIT ELFA-RELATED"/>
    <property type="match status" value="1"/>
</dbReference>
<dbReference type="PANTHER" id="PTHR33420:SF3">
    <property type="entry name" value="FIMBRIAL SUBUNIT ELFA"/>
    <property type="match status" value="1"/>
</dbReference>
<dbReference type="EMBL" id="CABGGS010000003">
    <property type="protein sequence ID" value="VUS32126.1"/>
    <property type="molecule type" value="Genomic_DNA"/>
</dbReference>
<protein>
    <recommendedName>
        <fullName evidence="6">Fimbrial-type adhesion domain-containing protein</fullName>
    </recommendedName>
</protein>
<dbReference type="GO" id="GO:0043709">
    <property type="term" value="P:cell adhesion involved in single-species biofilm formation"/>
    <property type="evidence" value="ECO:0007669"/>
    <property type="project" value="TreeGrafter"/>
</dbReference>
<feature type="domain" description="Fimbrial-type adhesion" evidence="6">
    <location>
        <begin position="28"/>
        <end position="189"/>
    </location>
</feature>
<sequence length="190" mass="19019">MNIKTTLIAGTTVLLLASPLAQAADGTITFNGTITASTCVVAGAAQTGQSHTTAATITLPTLPTSAFDSGTTIAGTTNFEILLTGCLATTSQQNVRTLFTTADTVSNGVIVAGANGNSVAAGNIGVILQTEKGTTIDVNGGTNLDPGAALPTTTGDVTMKYQASYSVVNSGSPVTAGAVYNTINYEISYF</sequence>
<dbReference type="InterPro" id="IPR000259">
    <property type="entry name" value="Adhesion_dom_fimbrial"/>
</dbReference>
<dbReference type="SUPFAM" id="SSF49401">
    <property type="entry name" value="Bacterial adhesins"/>
    <property type="match status" value="1"/>
</dbReference>
<evidence type="ECO:0000313" key="8">
    <source>
        <dbReference type="EMBL" id="VUS66315.1"/>
    </source>
</evidence>
<dbReference type="Gene3D" id="2.60.40.1090">
    <property type="entry name" value="Fimbrial-type adhesion domain"/>
    <property type="match status" value="1"/>
</dbReference>
<dbReference type="Proteomes" id="UP000318370">
    <property type="component" value="Unassembled WGS sequence"/>
</dbReference>
<keyword evidence="4" id="KW-0281">Fimbrium</keyword>
<organism evidence="8 10">
    <name type="scientific">Klebsiella spallanzanii</name>
    <dbReference type="NCBI Taxonomy" id="2587528"/>
    <lineage>
        <taxon>Bacteria</taxon>
        <taxon>Pseudomonadati</taxon>
        <taxon>Pseudomonadota</taxon>
        <taxon>Gammaproteobacteria</taxon>
        <taxon>Enterobacterales</taxon>
        <taxon>Enterobacteriaceae</taxon>
        <taxon>Klebsiella/Raoultella group</taxon>
        <taxon>Klebsiella</taxon>
    </lineage>
</organism>
<evidence type="ECO:0000256" key="1">
    <source>
        <dbReference type="ARBA" id="ARBA00004561"/>
    </source>
</evidence>
<reference evidence="9 10" key="1">
    <citation type="submission" date="2019-07" db="EMBL/GenBank/DDBJ databases">
        <authorList>
            <person name="Brisse S."/>
            <person name="Rodrigues C."/>
            <person name="Thorpe H."/>
        </authorList>
    </citation>
    <scope>NUCLEOTIDE SEQUENCE [LARGE SCALE GENOMIC DNA]</scope>
    <source>
        <strain evidence="8">SB6408</strain>
        <strain evidence="7">SB6411</strain>
    </source>
</reference>
<dbReference type="EMBL" id="CABGHF010000012">
    <property type="protein sequence ID" value="VUS66315.1"/>
    <property type="molecule type" value="Genomic_DNA"/>
</dbReference>
<feature type="chain" id="PRO_5022234168" description="Fimbrial-type adhesion domain-containing protein" evidence="5">
    <location>
        <begin position="24"/>
        <end position="190"/>
    </location>
</feature>
<evidence type="ECO:0000313" key="10">
    <source>
        <dbReference type="Proteomes" id="UP000318370"/>
    </source>
</evidence>
<dbReference type="RefSeq" id="WP_139540049.1">
    <property type="nucleotide sequence ID" value="NZ_CABEJC010000036.1"/>
</dbReference>
<dbReference type="Pfam" id="PF00419">
    <property type="entry name" value="Fimbrial"/>
    <property type="match status" value="1"/>
</dbReference>
<evidence type="ECO:0000259" key="6">
    <source>
        <dbReference type="Pfam" id="PF00419"/>
    </source>
</evidence>
<dbReference type="AlphaFoldDB" id="A0A564HFP1"/>
<evidence type="ECO:0000256" key="2">
    <source>
        <dbReference type="ARBA" id="ARBA00006671"/>
    </source>
</evidence>
<keyword evidence="3 5" id="KW-0732">Signal</keyword>
<evidence type="ECO:0000256" key="5">
    <source>
        <dbReference type="SAM" id="SignalP"/>
    </source>
</evidence>
<accession>A0A564HFP1</accession>
<proteinExistence type="inferred from homology"/>
<comment type="similarity">
    <text evidence="2">Belongs to the fimbrial protein family.</text>
</comment>
<dbReference type="InterPro" id="IPR008966">
    <property type="entry name" value="Adhesion_dom_sf"/>
</dbReference>
<dbReference type="Proteomes" id="UP000317652">
    <property type="component" value="Unassembled WGS sequence"/>
</dbReference>